<gene>
    <name evidence="3" type="primary">Icam1</name>
    <name evidence="3" type="ORF">LANLUD_R15585</name>
</gene>
<dbReference type="GO" id="GO:0007155">
    <property type="term" value="P:cell adhesion"/>
    <property type="evidence" value="ECO:0007669"/>
    <property type="project" value="InterPro"/>
</dbReference>
<dbReference type="Pfam" id="PF13895">
    <property type="entry name" value="Ig_2"/>
    <property type="match status" value="1"/>
</dbReference>
<dbReference type="InterPro" id="IPR007110">
    <property type="entry name" value="Ig-like_dom"/>
</dbReference>
<dbReference type="InterPro" id="IPR013783">
    <property type="entry name" value="Ig-like_fold"/>
</dbReference>
<evidence type="ECO:0000313" key="3">
    <source>
        <dbReference type="EMBL" id="NWT79734.1"/>
    </source>
</evidence>
<reference evidence="3 4" key="1">
    <citation type="submission" date="2019-09" db="EMBL/GenBank/DDBJ databases">
        <title>Bird 10,000 Genomes (B10K) Project - Family phase.</title>
        <authorList>
            <person name="Zhang G."/>
        </authorList>
    </citation>
    <scope>NUCLEOTIDE SEQUENCE [LARGE SCALE GENOMIC DNA]</scope>
    <source>
        <strain evidence="3">B10K-DU-001-65</strain>
        <tissue evidence="3">Muscle</tissue>
    </source>
</reference>
<dbReference type="PANTHER" id="PTHR13771:SF3">
    <property type="entry name" value="INTERCELLULAR ADHESION MOLECULE 2"/>
    <property type="match status" value="1"/>
</dbReference>
<evidence type="ECO:0000256" key="1">
    <source>
        <dbReference type="SAM" id="SignalP"/>
    </source>
</evidence>
<dbReference type="EMBL" id="VYXG01001827">
    <property type="protein sequence ID" value="NWT79734.1"/>
    <property type="molecule type" value="Genomic_DNA"/>
</dbReference>
<feature type="non-terminal residue" evidence="3">
    <location>
        <position position="106"/>
    </location>
</feature>
<feature type="chain" id="PRO_5029626525" evidence="1">
    <location>
        <begin position="26"/>
        <end position="106"/>
    </location>
</feature>
<dbReference type="PANTHER" id="PTHR13771">
    <property type="entry name" value="INTERCELLULAR ADHESION MOLECULE"/>
    <property type="match status" value="1"/>
</dbReference>
<comment type="caution">
    <text evidence="3">The sequence shown here is derived from an EMBL/GenBank/DDBJ whole genome shotgun (WGS) entry which is preliminary data.</text>
</comment>
<name>A0A7K5RJ14_LANLU</name>
<evidence type="ECO:0000259" key="2">
    <source>
        <dbReference type="PROSITE" id="PS50835"/>
    </source>
</evidence>
<feature type="non-terminal residue" evidence="3">
    <location>
        <position position="1"/>
    </location>
</feature>
<dbReference type="Proteomes" id="UP000547499">
    <property type="component" value="Unassembled WGS sequence"/>
</dbReference>
<proteinExistence type="predicted"/>
<dbReference type="SUPFAM" id="SSF48726">
    <property type="entry name" value="Immunoglobulin"/>
    <property type="match status" value="1"/>
</dbReference>
<dbReference type="AlphaFoldDB" id="A0A7K5RJ14"/>
<keyword evidence="4" id="KW-1185">Reference proteome</keyword>
<accession>A0A7K5RJ14</accession>
<keyword evidence="1" id="KW-0732">Signal</keyword>
<feature type="signal peptide" evidence="1">
    <location>
        <begin position="1"/>
        <end position="25"/>
    </location>
</feature>
<evidence type="ECO:0000313" key="4">
    <source>
        <dbReference type="Proteomes" id="UP000547499"/>
    </source>
</evidence>
<dbReference type="FunFam" id="2.60.40.10:FF:000641">
    <property type="entry name" value="Intercellular adhesion molecule 1"/>
    <property type="match status" value="1"/>
</dbReference>
<dbReference type="Gene3D" id="2.60.40.10">
    <property type="entry name" value="Immunoglobulins"/>
    <property type="match status" value="1"/>
</dbReference>
<feature type="domain" description="Ig-like" evidence="2">
    <location>
        <begin position="27"/>
        <end position="101"/>
    </location>
</feature>
<dbReference type="GO" id="GO:0005886">
    <property type="term" value="C:plasma membrane"/>
    <property type="evidence" value="ECO:0007669"/>
    <property type="project" value="TreeGrafter"/>
</dbReference>
<dbReference type="InterPro" id="IPR036179">
    <property type="entry name" value="Ig-like_dom_sf"/>
</dbReference>
<dbReference type="InterPro" id="IPR047012">
    <property type="entry name" value="ICAM_VCAM"/>
</dbReference>
<dbReference type="PROSITE" id="PS50835">
    <property type="entry name" value="IG_LIKE"/>
    <property type="match status" value="1"/>
</dbReference>
<protein>
    <submittedName>
        <fullName evidence="3">ICAM1 protein</fullName>
    </submittedName>
</protein>
<sequence length="106" mass="11353">PNPFPGFSALLSRFFLVLIPVFPAAKPRLDSEGCPGQQNWTEGQEGVLECRAKGRPEPEVKCSKDGNSIAAGAPYPAHRAHAGTYLCQASNALGTAERNVTVWVQC</sequence>
<organism evidence="3 4">
    <name type="scientific">Lanius ludovicianus</name>
    <name type="common">Loggerhead shrike</name>
    <dbReference type="NCBI Taxonomy" id="28713"/>
    <lineage>
        <taxon>Eukaryota</taxon>
        <taxon>Metazoa</taxon>
        <taxon>Chordata</taxon>
        <taxon>Craniata</taxon>
        <taxon>Vertebrata</taxon>
        <taxon>Euteleostomi</taxon>
        <taxon>Archelosauria</taxon>
        <taxon>Archosauria</taxon>
        <taxon>Dinosauria</taxon>
        <taxon>Saurischia</taxon>
        <taxon>Theropoda</taxon>
        <taxon>Coelurosauria</taxon>
        <taxon>Aves</taxon>
        <taxon>Neognathae</taxon>
        <taxon>Neoaves</taxon>
        <taxon>Telluraves</taxon>
        <taxon>Australaves</taxon>
        <taxon>Passeriformes</taxon>
        <taxon>Corvoidea</taxon>
        <taxon>Laniidae</taxon>
        <taxon>Lanius</taxon>
    </lineage>
</organism>
<dbReference type="GO" id="GO:0005178">
    <property type="term" value="F:integrin binding"/>
    <property type="evidence" value="ECO:0007669"/>
    <property type="project" value="InterPro"/>
</dbReference>